<dbReference type="InterPro" id="IPR003658">
    <property type="entry name" value="Anti-sigma_ant"/>
</dbReference>
<dbReference type="Gene3D" id="3.30.750.24">
    <property type="entry name" value="STAS domain"/>
    <property type="match status" value="1"/>
</dbReference>
<dbReference type="GO" id="GO:0043856">
    <property type="term" value="F:anti-sigma factor antagonist activity"/>
    <property type="evidence" value="ECO:0007669"/>
    <property type="project" value="InterPro"/>
</dbReference>
<proteinExistence type="inferred from homology"/>
<gene>
    <name evidence="4" type="ORF">FHU37_003298</name>
</gene>
<dbReference type="AlphaFoldDB" id="A0A852ZWK8"/>
<evidence type="ECO:0000256" key="1">
    <source>
        <dbReference type="ARBA" id="ARBA00009013"/>
    </source>
</evidence>
<dbReference type="PANTHER" id="PTHR33495">
    <property type="entry name" value="ANTI-SIGMA FACTOR ANTAGONIST TM_1081-RELATED-RELATED"/>
    <property type="match status" value="1"/>
</dbReference>
<sequence>MDFSEYAPVLDLRRLELDGSVVLAVRGDLDLDTVPELRDGITQCLAHRPTVIIVDLHDVGFMDSAGLGTLLECHRRASSVGVRLRVASASPLILRVLRMTGTAATLGVE</sequence>
<dbReference type="Pfam" id="PF13466">
    <property type="entry name" value="STAS_2"/>
    <property type="match status" value="1"/>
</dbReference>
<dbReference type="SUPFAM" id="SSF52091">
    <property type="entry name" value="SpoIIaa-like"/>
    <property type="match status" value="1"/>
</dbReference>
<dbReference type="PROSITE" id="PS50801">
    <property type="entry name" value="STAS"/>
    <property type="match status" value="1"/>
</dbReference>
<comment type="similarity">
    <text evidence="1 2">Belongs to the anti-sigma-factor antagonist family.</text>
</comment>
<dbReference type="NCBIfam" id="TIGR00377">
    <property type="entry name" value="ant_ant_sig"/>
    <property type="match status" value="1"/>
</dbReference>
<evidence type="ECO:0000313" key="5">
    <source>
        <dbReference type="Proteomes" id="UP000567795"/>
    </source>
</evidence>
<protein>
    <recommendedName>
        <fullName evidence="2">Anti-sigma factor antagonist</fullName>
    </recommendedName>
</protein>
<organism evidence="4 5">
    <name type="scientific">Allostreptomyces psammosilenae</name>
    <dbReference type="NCBI Taxonomy" id="1892865"/>
    <lineage>
        <taxon>Bacteria</taxon>
        <taxon>Bacillati</taxon>
        <taxon>Actinomycetota</taxon>
        <taxon>Actinomycetes</taxon>
        <taxon>Kitasatosporales</taxon>
        <taxon>Streptomycetaceae</taxon>
        <taxon>Allostreptomyces</taxon>
    </lineage>
</organism>
<dbReference type="PANTHER" id="PTHR33495:SF2">
    <property type="entry name" value="ANTI-SIGMA FACTOR ANTAGONIST TM_1081-RELATED"/>
    <property type="match status" value="1"/>
</dbReference>
<dbReference type="EMBL" id="JACBZD010000001">
    <property type="protein sequence ID" value="NYI06355.1"/>
    <property type="molecule type" value="Genomic_DNA"/>
</dbReference>
<evidence type="ECO:0000259" key="3">
    <source>
        <dbReference type="PROSITE" id="PS50801"/>
    </source>
</evidence>
<feature type="domain" description="STAS" evidence="3">
    <location>
        <begin position="10"/>
        <end position="109"/>
    </location>
</feature>
<evidence type="ECO:0000313" key="4">
    <source>
        <dbReference type="EMBL" id="NYI06355.1"/>
    </source>
</evidence>
<dbReference type="InterPro" id="IPR036513">
    <property type="entry name" value="STAS_dom_sf"/>
</dbReference>
<dbReference type="InterPro" id="IPR002645">
    <property type="entry name" value="STAS_dom"/>
</dbReference>
<dbReference type="RefSeq" id="WP_179814952.1">
    <property type="nucleotide sequence ID" value="NZ_JACBZD010000001.1"/>
</dbReference>
<accession>A0A852ZWK8</accession>
<name>A0A852ZWK8_9ACTN</name>
<reference evidence="4 5" key="1">
    <citation type="submission" date="2020-07" db="EMBL/GenBank/DDBJ databases">
        <title>Sequencing the genomes of 1000 actinobacteria strains.</title>
        <authorList>
            <person name="Klenk H.-P."/>
        </authorList>
    </citation>
    <scope>NUCLEOTIDE SEQUENCE [LARGE SCALE GENOMIC DNA]</scope>
    <source>
        <strain evidence="4 5">DSM 42178</strain>
    </source>
</reference>
<keyword evidence="5" id="KW-1185">Reference proteome</keyword>
<dbReference type="Proteomes" id="UP000567795">
    <property type="component" value="Unassembled WGS sequence"/>
</dbReference>
<dbReference type="InterPro" id="IPR058548">
    <property type="entry name" value="MlaB-like_STAS"/>
</dbReference>
<comment type="caution">
    <text evidence="4">The sequence shown here is derived from an EMBL/GenBank/DDBJ whole genome shotgun (WGS) entry which is preliminary data.</text>
</comment>
<evidence type="ECO:0000256" key="2">
    <source>
        <dbReference type="RuleBase" id="RU003749"/>
    </source>
</evidence>
<dbReference type="CDD" id="cd07043">
    <property type="entry name" value="STAS_anti-anti-sigma_factors"/>
    <property type="match status" value="1"/>
</dbReference>